<accession>A0A8S3U847</accession>
<evidence type="ECO:0000313" key="2">
    <source>
        <dbReference type="Proteomes" id="UP000683360"/>
    </source>
</evidence>
<dbReference type="Proteomes" id="UP000683360">
    <property type="component" value="Unassembled WGS sequence"/>
</dbReference>
<reference evidence="1" key="1">
    <citation type="submission" date="2021-03" db="EMBL/GenBank/DDBJ databases">
        <authorList>
            <person name="Bekaert M."/>
        </authorList>
    </citation>
    <scope>NUCLEOTIDE SEQUENCE</scope>
</reference>
<dbReference type="EMBL" id="CAJPWZ010002508">
    <property type="protein sequence ID" value="CAG2239213.1"/>
    <property type="molecule type" value="Genomic_DNA"/>
</dbReference>
<dbReference type="OrthoDB" id="6112914at2759"/>
<proteinExistence type="predicted"/>
<evidence type="ECO:0008006" key="3">
    <source>
        <dbReference type="Google" id="ProtNLM"/>
    </source>
</evidence>
<comment type="caution">
    <text evidence="1">The sequence shown here is derived from an EMBL/GenBank/DDBJ whole genome shotgun (WGS) entry which is preliminary data.</text>
</comment>
<evidence type="ECO:0000313" key="1">
    <source>
        <dbReference type="EMBL" id="CAG2239213.1"/>
    </source>
</evidence>
<sequence>MFEYLGEFEETDERGNVTLLSVLEHKLSEERHVCSQQLRLQSSQMLKFLTDFASGKTQGTKRSSFLLYQLLCHVCGSADAVDGTRLLYAVLDDCTKVNSQYTNVSSGSRAEGVHIPDCDYDIMTILEQIVVYAVGYKVDDSKPSLVCNTQNSYPGFAHLIIPPESRFSEELVRVWGVESVNGPVVSNRRFKEYFMSNYRDKNIRIHGPCISPEDESVDHLFCFRSQTWPTISSPWLHRVAGREWPTIDVVEKILNQGILLVPIGKNNLFDGILNDASRMILENAIKNLLTLVLRSTHYGDAFRTFHFHQLQRYSLSDTTFVEKKIAILSLLKLFRLTLKSSTRKQIRAILSKSLLRLLKQKQSYFPKGIYLLAVCYANQIYAERLSLDSQNNKERYISHKNIVSRLMIGTNSDAIAGWSLIAMYFCKIKQYGIALHLIEKILQKCSKENKLLLTFVDNMEMMRYFAVKAGTKWSRRQSFLQSTKNLCMDLIYQTPTSTWLLEEFLIDTGFKCWRVHPVIFTHFLHFVIFNRTGNKTKRDRAIRNIIISNRESRIPGFFRERLTTFILLTIAYKLINDELAAEYWLSHAYRFGKKFF</sequence>
<keyword evidence="2" id="KW-1185">Reference proteome</keyword>
<protein>
    <recommendedName>
        <fullName evidence="3">Mab-21-like HhH/H2TH-like domain-containing protein</fullName>
    </recommendedName>
</protein>
<dbReference type="AlphaFoldDB" id="A0A8S3U847"/>
<gene>
    <name evidence="1" type="ORF">MEDL_51627</name>
</gene>
<name>A0A8S3U847_MYTED</name>
<organism evidence="1 2">
    <name type="scientific">Mytilus edulis</name>
    <name type="common">Blue mussel</name>
    <dbReference type="NCBI Taxonomy" id="6550"/>
    <lineage>
        <taxon>Eukaryota</taxon>
        <taxon>Metazoa</taxon>
        <taxon>Spiralia</taxon>
        <taxon>Lophotrochozoa</taxon>
        <taxon>Mollusca</taxon>
        <taxon>Bivalvia</taxon>
        <taxon>Autobranchia</taxon>
        <taxon>Pteriomorphia</taxon>
        <taxon>Mytilida</taxon>
        <taxon>Mytiloidea</taxon>
        <taxon>Mytilidae</taxon>
        <taxon>Mytilinae</taxon>
        <taxon>Mytilus</taxon>
    </lineage>
</organism>